<evidence type="ECO:0000313" key="1">
    <source>
        <dbReference type="EMBL" id="MBT1708740.1"/>
    </source>
</evidence>
<evidence type="ECO:0000313" key="2">
    <source>
        <dbReference type="Proteomes" id="UP001319080"/>
    </source>
</evidence>
<accession>A0AAP2DW80</accession>
<dbReference type="AlphaFoldDB" id="A0AAP2DW80"/>
<dbReference type="Proteomes" id="UP001319080">
    <property type="component" value="Unassembled WGS sequence"/>
</dbReference>
<dbReference type="EMBL" id="JAHESE010000008">
    <property type="protein sequence ID" value="MBT1708740.1"/>
    <property type="molecule type" value="Genomic_DNA"/>
</dbReference>
<reference evidence="1 2" key="1">
    <citation type="submission" date="2021-05" db="EMBL/GenBank/DDBJ databases">
        <title>A Polyphasic approach of four new species of the genus Ohtaekwangia: Ohtaekwangia histidinii sp. nov., Ohtaekwangia cretensis sp. nov., Ohtaekwangia indiensis sp. nov., Ohtaekwangia reichenbachii sp. nov. from diverse environment.</title>
        <authorList>
            <person name="Octaviana S."/>
        </authorList>
    </citation>
    <scope>NUCLEOTIDE SEQUENCE [LARGE SCALE GENOMIC DNA]</scope>
    <source>
        <strain evidence="1 2">PWU5</strain>
    </source>
</reference>
<proteinExistence type="predicted"/>
<keyword evidence="2" id="KW-1185">Reference proteome</keyword>
<protein>
    <submittedName>
        <fullName evidence="1">Uncharacterized protein</fullName>
    </submittedName>
</protein>
<comment type="caution">
    <text evidence="1">The sequence shown here is derived from an EMBL/GenBank/DDBJ whole genome shotgun (WGS) entry which is preliminary data.</text>
</comment>
<gene>
    <name evidence="1" type="ORF">KK062_10920</name>
</gene>
<organism evidence="1 2">
    <name type="scientific">Dawidia cretensis</name>
    <dbReference type="NCBI Taxonomy" id="2782350"/>
    <lineage>
        <taxon>Bacteria</taxon>
        <taxon>Pseudomonadati</taxon>
        <taxon>Bacteroidota</taxon>
        <taxon>Cytophagia</taxon>
        <taxon>Cytophagales</taxon>
        <taxon>Chryseotaleaceae</taxon>
        <taxon>Dawidia</taxon>
    </lineage>
</organism>
<name>A0AAP2DW80_9BACT</name>
<dbReference type="RefSeq" id="WP_254084333.1">
    <property type="nucleotide sequence ID" value="NZ_JAHESE010000008.1"/>
</dbReference>
<sequence length="266" mass="29529">MAFLRDITFTGKLGHLTAYKMKGTDKIILRRNGGPSKDTINNSPGYALNRLHRQEFGAGVMLGKNIRFMLGALRSVANYNITAKINSLLKHVKLKDTEGALGKRAFRLTSMPTLLQGFPLNKRSTFDTMLFTAITWSLSRETRSARVEISELIRGLNFSPPHQHPYFCITAVLGIVPDILYQESKAAYAPPDWFDGMYAPVQVSSPWYPAQNGAPPITLDLSTDLVPADESYTVMLSIGVRFGLLLEDNKVQLLDHMGSAKILALK</sequence>